<dbReference type="AlphaFoldDB" id="A0A565BG36"/>
<accession>A0A565BG36</accession>
<protein>
    <submittedName>
        <fullName evidence="2">Uncharacterized protein</fullName>
    </submittedName>
</protein>
<name>A0A565BG36_9BRAS</name>
<sequence length="71" mass="7918">MKRKRGVNEPPSKKKAKEKKRIMHCGQCKSTEHNIRFHKNDKALGESFQATDGSSQSFGPTQDSQGSLTQA</sequence>
<dbReference type="Proteomes" id="UP000489600">
    <property type="component" value="Unassembled WGS sequence"/>
</dbReference>
<feature type="compositionally biased region" description="Basic and acidic residues" evidence="1">
    <location>
        <begin position="30"/>
        <end position="44"/>
    </location>
</feature>
<proteinExistence type="predicted"/>
<evidence type="ECO:0000256" key="1">
    <source>
        <dbReference type="SAM" id="MobiDB-lite"/>
    </source>
</evidence>
<reference evidence="2" key="1">
    <citation type="submission" date="2019-07" db="EMBL/GenBank/DDBJ databases">
        <authorList>
            <person name="Dittberner H."/>
        </authorList>
    </citation>
    <scope>NUCLEOTIDE SEQUENCE [LARGE SCALE GENOMIC DNA]</scope>
</reference>
<gene>
    <name evidence="2" type="ORF">ANE_LOCUS11023</name>
</gene>
<feature type="region of interest" description="Disordered" evidence="1">
    <location>
        <begin position="1"/>
        <end position="71"/>
    </location>
</feature>
<organism evidence="2 3">
    <name type="scientific">Arabis nemorensis</name>
    <dbReference type="NCBI Taxonomy" id="586526"/>
    <lineage>
        <taxon>Eukaryota</taxon>
        <taxon>Viridiplantae</taxon>
        <taxon>Streptophyta</taxon>
        <taxon>Embryophyta</taxon>
        <taxon>Tracheophyta</taxon>
        <taxon>Spermatophyta</taxon>
        <taxon>Magnoliopsida</taxon>
        <taxon>eudicotyledons</taxon>
        <taxon>Gunneridae</taxon>
        <taxon>Pentapetalae</taxon>
        <taxon>rosids</taxon>
        <taxon>malvids</taxon>
        <taxon>Brassicales</taxon>
        <taxon>Brassicaceae</taxon>
        <taxon>Arabideae</taxon>
        <taxon>Arabis</taxon>
    </lineage>
</organism>
<feature type="compositionally biased region" description="Basic residues" evidence="1">
    <location>
        <begin position="13"/>
        <end position="23"/>
    </location>
</feature>
<keyword evidence="3" id="KW-1185">Reference proteome</keyword>
<evidence type="ECO:0000313" key="3">
    <source>
        <dbReference type="Proteomes" id="UP000489600"/>
    </source>
</evidence>
<dbReference type="EMBL" id="CABITT030000004">
    <property type="protein sequence ID" value="VVB00579.1"/>
    <property type="molecule type" value="Genomic_DNA"/>
</dbReference>
<comment type="caution">
    <text evidence="2">The sequence shown here is derived from an EMBL/GenBank/DDBJ whole genome shotgun (WGS) entry which is preliminary data.</text>
</comment>
<evidence type="ECO:0000313" key="2">
    <source>
        <dbReference type="EMBL" id="VVB00579.1"/>
    </source>
</evidence>
<feature type="compositionally biased region" description="Polar residues" evidence="1">
    <location>
        <begin position="48"/>
        <end position="71"/>
    </location>
</feature>